<dbReference type="PANTHER" id="PTHR30419:SF8">
    <property type="entry name" value="NITROGEN ASSIMILATION TRANSCRIPTIONAL ACTIVATOR-RELATED"/>
    <property type="match status" value="1"/>
</dbReference>
<dbReference type="GO" id="GO:0005829">
    <property type="term" value="C:cytosol"/>
    <property type="evidence" value="ECO:0007669"/>
    <property type="project" value="TreeGrafter"/>
</dbReference>
<accession>A0A7V8JQH9</accession>
<evidence type="ECO:0000313" key="6">
    <source>
        <dbReference type="EMBL" id="KAF1021170.1"/>
    </source>
</evidence>
<evidence type="ECO:0000313" key="7">
    <source>
        <dbReference type="Proteomes" id="UP000461670"/>
    </source>
</evidence>
<dbReference type="Gene3D" id="3.40.190.290">
    <property type="match status" value="1"/>
</dbReference>
<keyword evidence="2" id="KW-0805">Transcription regulation</keyword>
<dbReference type="PROSITE" id="PS50931">
    <property type="entry name" value="HTH_LYSR"/>
    <property type="match status" value="1"/>
</dbReference>
<dbReference type="SUPFAM" id="SSF53850">
    <property type="entry name" value="Periplasmic binding protein-like II"/>
    <property type="match status" value="1"/>
</dbReference>
<dbReference type="EMBL" id="WNDQ01000025">
    <property type="protein sequence ID" value="KAF1021170.1"/>
    <property type="molecule type" value="Genomic_DNA"/>
</dbReference>
<gene>
    <name evidence="6" type="primary">gbpR_2</name>
    <name evidence="6" type="ORF">GAK30_02064</name>
</gene>
<dbReference type="InterPro" id="IPR050950">
    <property type="entry name" value="HTH-type_LysR_regulators"/>
</dbReference>
<dbReference type="SUPFAM" id="SSF46785">
    <property type="entry name" value="Winged helix' DNA-binding domain"/>
    <property type="match status" value="1"/>
</dbReference>
<comment type="similarity">
    <text evidence="1">Belongs to the LysR transcriptional regulatory family.</text>
</comment>
<keyword evidence="4" id="KW-0804">Transcription</keyword>
<dbReference type="InterPro" id="IPR005119">
    <property type="entry name" value="LysR_subst-bd"/>
</dbReference>
<evidence type="ECO:0000256" key="2">
    <source>
        <dbReference type="ARBA" id="ARBA00023015"/>
    </source>
</evidence>
<evidence type="ECO:0000256" key="3">
    <source>
        <dbReference type="ARBA" id="ARBA00023125"/>
    </source>
</evidence>
<dbReference type="InterPro" id="IPR036388">
    <property type="entry name" value="WH-like_DNA-bd_sf"/>
</dbReference>
<dbReference type="InterPro" id="IPR036390">
    <property type="entry name" value="WH_DNA-bd_sf"/>
</dbReference>
<protein>
    <submittedName>
        <fullName evidence="6">HTH-type transcriptional regulator GbpR</fullName>
    </submittedName>
</protein>
<dbReference type="Pfam" id="PF03466">
    <property type="entry name" value="LysR_substrate"/>
    <property type="match status" value="1"/>
</dbReference>
<feature type="domain" description="HTH lysR-type" evidence="5">
    <location>
        <begin position="7"/>
        <end position="64"/>
    </location>
</feature>
<dbReference type="GO" id="GO:0003677">
    <property type="term" value="F:DNA binding"/>
    <property type="evidence" value="ECO:0007669"/>
    <property type="project" value="UniProtKB-KW"/>
</dbReference>
<comment type="caution">
    <text evidence="6">The sequence shown here is derived from an EMBL/GenBank/DDBJ whole genome shotgun (WGS) entry which is preliminary data.</text>
</comment>
<reference evidence="7" key="1">
    <citation type="journal article" date="2020" name="MBio">
        <title>Horizontal gene transfer to a defensive symbiont with a reduced genome amongst a multipartite beetle microbiome.</title>
        <authorList>
            <person name="Waterworth S.C."/>
            <person name="Florez L.V."/>
            <person name="Rees E.R."/>
            <person name="Hertweck C."/>
            <person name="Kaltenpoth M."/>
            <person name="Kwan J.C."/>
        </authorList>
    </citation>
    <scope>NUCLEOTIDE SEQUENCE [LARGE SCALE GENOMIC DNA]</scope>
</reference>
<organism evidence="6 7">
    <name type="scientific">Paracidovorax wautersii</name>
    <dbReference type="NCBI Taxonomy" id="1177982"/>
    <lineage>
        <taxon>Bacteria</taxon>
        <taxon>Pseudomonadati</taxon>
        <taxon>Pseudomonadota</taxon>
        <taxon>Betaproteobacteria</taxon>
        <taxon>Burkholderiales</taxon>
        <taxon>Comamonadaceae</taxon>
        <taxon>Paracidovorax</taxon>
    </lineage>
</organism>
<dbReference type="InterPro" id="IPR000847">
    <property type="entry name" value="LysR_HTH_N"/>
</dbReference>
<sequence>MDWTHRLRLRHLQMLLSLARTGNMSQSSELLNTTQPALSRWLKELEEDIGLPLFERHARGLKPTAHGEALIAHARRIEAHLDSARDDMQALREGGSGIVAVGTSGASACDVVPMAVLRLLQLQPRSQVRLAESTMNVLMQQLAMGELDVVVGRSAPELHDARIAAEALYMEPIHLVARPRHPLFARAALAWADLMAYRWLVWPKGTPIRGALENALVAAGQVLPHDHLESNSVTLNLTLLASSDMIGLASHRAAQRFSSMGAMRVLPVPLQGFGSVSMYWREDSADRGAVASMLSALRHVAAQPVAGDGAAA</sequence>
<dbReference type="PANTHER" id="PTHR30419">
    <property type="entry name" value="HTH-TYPE TRANSCRIPTIONAL REGULATOR YBHD"/>
    <property type="match status" value="1"/>
</dbReference>
<dbReference type="AlphaFoldDB" id="A0A7V8JQH9"/>
<evidence type="ECO:0000256" key="4">
    <source>
        <dbReference type="ARBA" id="ARBA00023163"/>
    </source>
</evidence>
<evidence type="ECO:0000259" key="5">
    <source>
        <dbReference type="PROSITE" id="PS50931"/>
    </source>
</evidence>
<name>A0A7V8JQH9_9BURK</name>
<dbReference type="PRINTS" id="PR00039">
    <property type="entry name" value="HTHLYSR"/>
</dbReference>
<dbReference type="Gene3D" id="1.10.10.10">
    <property type="entry name" value="Winged helix-like DNA-binding domain superfamily/Winged helix DNA-binding domain"/>
    <property type="match status" value="1"/>
</dbReference>
<dbReference type="Pfam" id="PF00126">
    <property type="entry name" value="HTH_1"/>
    <property type="match status" value="1"/>
</dbReference>
<proteinExistence type="inferred from homology"/>
<dbReference type="GO" id="GO:0003700">
    <property type="term" value="F:DNA-binding transcription factor activity"/>
    <property type="evidence" value="ECO:0007669"/>
    <property type="project" value="InterPro"/>
</dbReference>
<keyword evidence="3" id="KW-0238">DNA-binding</keyword>
<dbReference type="Proteomes" id="UP000461670">
    <property type="component" value="Unassembled WGS sequence"/>
</dbReference>
<evidence type="ECO:0000256" key="1">
    <source>
        <dbReference type="ARBA" id="ARBA00009437"/>
    </source>
</evidence>